<keyword evidence="1" id="KW-0472">Membrane</keyword>
<feature type="transmembrane region" description="Helical" evidence="1">
    <location>
        <begin position="7"/>
        <end position="24"/>
    </location>
</feature>
<organism evidence="2">
    <name type="scientific">mine drainage metagenome</name>
    <dbReference type="NCBI Taxonomy" id="410659"/>
    <lineage>
        <taxon>unclassified sequences</taxon>
        <taxon>metagenomes</taxon>
        <taxon>ecological metagenomes</taxon>
    </lineage>
</organism>
<feature type="transmembrane region" description="Helical" evidence="1">
    <location>
        <begin position="30"/>
        <end position="49"/>
    </location>
</feature>
<evidence type="ECO:0000256" key="1">
    <source>
        <dbReference type="SAM" id="Phobius"/>
    </source>
</evidence>
<comment type="caution">
    <text evidence="2">The sequence shown here is derived from an EMBL/GenBank/DDBJ whole genome shotgun (WGS) entry which is preliminary data.</text>
</comment>
<gene>
    <name evidence="2" type="ORF">GALL_295450</name>
</gene>
<keyword evidence="1" id="KW-1133">Transmembrane helix</keyword>
<reference evidence="2" key="1">
    <citation type="submission" date="2016-10" db="EMBL/GenBank/DDBJ databases">
        <title>Sequence of Gallionella enrichment culture.</title>
        <authorList>
            <person name="Poehlein A."/>
            <person name="Muehling M."/>
            <person name="Daniel R."/>
        </authorList>
    </citation>
    <scope>NUCLEOTIDE SEQUENCE</scope>
</reference>
<protein>
    <submittedName>
        <fullName evidence="2">Uncharacterized protein</fullName>
    </submittedName>
</protein>
<sequence>MHPPEKFLIAMIVIGYAAAELMLLQHGAGAGEMAGVLLVGAALVSYVFLRAKRAARAAAQRDSACSSCASSSCASCASAPAAARGETR</sequence>
<dbReference type="EMBL" id="MLJW01000367">
    <property type="protein sequence ID" value="OIQ88566.1"/>
    <property type="molecule type" value="Genomic_DNA"/>
</dbReference>
<keyword evidence="1" id="KW-0812">Transmembrane</keyword>
<evidence type="ECO:0000313" key="2">
    <source>
        <dbReference type="EMBL" id="OIQ88566.1"/>
    </source>
</evidence>
<name>A0A1J5QXZ5_9ZZZZ</name>
<dbReference type="AlphaFoldDB" id="A0A1J5QXZ5"/>
<proteinExistence type="predicted"/>
<accession>A0A1J5QXZ5</accession>